<dbReference type="AlphaFoldDB" id="A0A833L0S2"/>
<sequence>MKRGFWFKFGFIIFAVAILPIVLAWCLFYGVIIGIVGITVDRYEYVRKIIKQDVICRIKYPSWQKEKWEASLLGNTNNAKERNELETAIKEGRRKPPGMLGDIIINILLFSIIFYPFLLIWGIVTGPIRAGIEYYKWCYKTINGYSIYAKEVW</sequence>
<evidence type="ECO:0000313" key="3">
    <source>
        <dbReference type="Proteomes" id="UP000488506"/>
    </source>
</evidence>
<gene>
    <name evidence="2" type="ORF">FD145_1079</name>
</gene>
<keyword evidence="1" id="KW-0812">Transmembrane</keyword>
<reference evidence="2 3" key="1">
    <citation type="submission" date="2019-12" db="EMBL/GenBank/DDBJ databases">
        <authorList>
            <person name="Wolfe R."/>
            <person name="Danczak R."/>
            <person name="Wilkins M."/>
        </authorList>
    </citation>
    <scope>NUCLEOTIDE SEQUENCE [LARGE SCALE GENOMIC DNA]</scope>
    <source>
        <strain evidence="2">X2_MaxBin.013</strain>
    </source>
</reference>
<proteinExistence type="predicted"/>
<feature type="transmembrane region" description="Helical" evidence="1">
    <location>
        <begin position="12"/>
        <end position="40"/>
    </location>
</feature>
<accession>A0A833L0S2</accession>
<keyword evidence="1" id="KW-0472">Membrane</keyword>
<evidence type="ECO:0000256" key="1">
    <source>
        <dbReference type="SAM" id="Phobius"/>
    </source>
</evidence>
<dbReference type="Proteomes" id="UP000488506">
    <property type="component" value="Unassembled WGS sequence"/>
</dbReference>
<dbReference type="EMBL" id="WPAF01000017">
    <property type="protein sequence ID" value="KAF0133869.1"/>
    <property type="molecule type" value="Genomic_DNA"/>
</dbReference>
<keyword evidence="1" id="KW-1133">Transmembrane helix</keyword>
<organism evidence="2 3">
    <name type="scientific">Candidatus Saganbacteria bacterium</name>
    <dbReference type="NCBI Taxonomy" id="2575572"/>
    <lineage>
        <taxon>Bacteria</taxon>
        <taxon>Bacillati</taxon>
        <taxon>Saganbacteria</taxon>
    </lineage>
</organism>
<name>A0A833L0S2_UNCSA</name>
<comment type="caution">
    <text evidence="2">The sequence shown here is derived from an EMBL/GenBank/DDBJ whole genome shotgun (WGS) entry which is preliminary data.</text>
</comment>
<feature type="transmembrane region" description="Helical" evidence="1">
    <location>
        <begin position="103"/>
        <end position="124"/>
    </location>
</feature>
<protein>
    <submittedName>
        <fullName evidence="2">Uncharacterized protein</fullName>
    </submittedName>
</protein>
<evidence type="ECO:0000313" key="2">
    <source>
        <dbReference type="EMBL" id="KAF0133869.1"/>
    </source>
</evidence>